<dbReference type="EMBL" id="AZBU02000016">
    <property type="protein sequence ID" value="TKR57400.1"/>
    <property type="molecule type" value="Genomic_DNA"/>
</dbReference>
<evidence type="ECO:0000313" key="2">
    <source>
        <dbReference type="EMBL" id="TKR57400.1"/>
    </source>
</evidence>
<comment type="caution">
    <text evidence="2">The sequence shown here is derived from an EMBL/GenBank/DDBJ whole genome shotgun (WGS) entry which is preliminary data.</text>
</comment>
<dbReference type="Proteomes" id="UP000298663">
    <property type="component" value="Unassembled WGS sequence"/>
</dbReference>
<feature type="transmembrane region" description="Helical" evidence="1">
    <location>
        <begin position="12"/>
        <end position="35"/>
    </location>
</feature>
<keyword evidence="1" id="KW-1133">Transmembrane helix</keyword>
<protein>
    <submittedName>
        <fullName evidence="2">Uncharacterized protein</fullName>
    </submittedName>
</protein>
<keyword evidence="3" id="KW-1185">Reference proteome</keyword>
<reference evidence="2 3" key="1">
    <citation type="journal article" date="2015" name="Genome Biol.">
        <title>Comparative genomics of Steinernema reveals deeply conserved gene regulatory networks.</title>
        <authorList>
            <person name="Dillman A.R."/>
            <person name="Macchietto M."/>
            <person name="Porter C.F."/>
            <person name="Rogers A."/>
            <person name="Williams B."/>
            <person name="Antoshechkin I."/>
            <person name="Lee M.M."/>
            <person name="Goodwin Z."/>
            <person name="Lu X."/>
            <person name="Lewis E.E."/>
            <person name="Goodrich-Blair H."/>
            <person name="Stock S.P."/>
            <person name="Adams B.J."/>
            <person name="Sternberg P.W."/>
            <person name="Mortazavi A."/>
        </authorList>
    </citation>
    <scope>NUCLEOTIDE SEQUENCE [LARGE SCALE GENOMIC DNA]</scope>
    <source>
        <strain evidence="2 3">ALL</strain>
    </source>
</reference>
<dbReference type="AlphaFoldDB" id="A0A4U5LNH0"/>
<sequence length="86" mass="9474">MACHSTPSTSQFLILGSVLTVGLPLFPSFMATSVLKATTTSKSNCVSNIYSWGQSNNCKNLTDLRFQCRNLKPGKARNEHLGYFEI</sequence>
<accession>A0A4U5LNH0</accession>
<organism evidence="2 3">
    <name type="scientific">Steinernema carpocapsae</name>
    <name type="common">Entomopathogenic nematode</name>
    <dbReference type="NCBI Taxonomy" id="34508"/>
    <lineage>
        <taxon>Eukaryota</taxon>
        <taxon>Metazoa</taxon>
        <taxon>Ecdysozoa</taxon>
        <taxon>Nematoda</taxon>
        <taxon>Chromadorea</taxon>
        <taxon>Rhabditida</taxon>
        <taxon>Tylenchina</taxon>
        <taxon>Panagrolaimomorpha</taxon>
        <taxon>Strongyloidoidea</taxon>
        <taxon>Steinernematidae</taxon>
        <taxon>Steinernema</taxon>
    </lineage>
</organism>
<gene>
    <name evidence="2" type="ORF">L596_030874</name>
</gene>
<evidence type="ECO:0000313" key="3">
    <source>
        <dbReference type="Proteomes" id="UP000298663"/>
    </source>
</evidence>
<keyword evidence="1" id="KW-0812">Transmembrane</keyword>
<name>A0A4U5LNH0_STECR</name>
<reference evidence="2 3" key="2">
    <citation type="journal article" date="2019" name="G3 (Bethesda)">
        <title>Hybrid Assembly of the Genome of the Entomopathogenic Nematode Steinernema carpocapsae Identifies the X-Chromosome.</title>
        <authorList>
            <person name="Serra L."/>
            <person name="Macchietto M."/>
            <person name="Macias-Munoz A."/>
            <person name="McGill C.J."/>
            <person name="Rodriguez I.M."/>
            <person name="Rodriguez B."/>
            <person name="Murad R."/>
            <person name="Mortazavi A."/>
        </authorList>
    </citation>
    <scope>NUCLEOTIDE SEQUENCE [LARGE SCALE GENOMIC DNA]</scope>
    <source>
        <strain evidence="2 3">ALL</strain>
    </source>
</reference>
<keyword evidence="1" id="KW-0472">Membrane</keyword>
<evidence type="ECO:0000256" key="1">
    <source>
        <dbReference type="SAM" id="Phobius"/>
    </source>
</evidence>
<proteinExistence type="predicted"/>